<organism evidence="1">
    <name type="scientific">Actinomyces succiniciruminis</name>
    <dbReference type="NCBI Taxonomy" id="1522002"/>
    <lineage>
        <taxon>Bacteria</taxon>
        <taxon>Bacillati</taxon>
        <taxon>Actinomycetota</taxon>
        <taxon>Actinomycetes</taxon>
        <taxon>Actinomycetales</taxon>
        <taxon>Actinomycetaceae</taxon>
        <taxon>Actinomyces</taxon>
    </lineage>
</organism>
<proteinExistence type="predicted"/>
<accession>A0A1L7RGN6</accession>
<name>A0A1L7RGN6_9ACTO</name>
<dbReference type="AlphaFoldDB" id="A0A1L7RGN6"/>
<protein>
    <submittedName>
        <fullName evidence="1">Uncharacterized protein</fullName>
    </submittedName>
</protein>
<dbReference type="RefSeq" id="WP_210579280.1">
    <property type="nucleotide sequence ID" value="NZ_LK995479.1"/>
</dbReference>
<gene>
    <name evidence="1" type="ORF">AAM4_0794</name>
</gene>
<evidence type="ECO:0000313" key="1">
    <source>
        <dbReference type="EMBL" id="CED90626.1"/>
    </source>
</evidence>
<dbReference type="EMBL" id="LK995479">
    <property type="protein sequence ID" value="CED90626.1"/>
    <property type="molecule type" value="Genomic_DNA"/>
</dbReference>
<sequence>MGVIASVPAGQAPTVQVVVEAGTVPAGTPYTVTGHASGGYEWPVRAGARTSDGTQAVLGDPICPINTPVTYRATWDGGQAVSAAVRRPWSGYSLLTNITGNGAVDLLWQGDDARETDPRVTLHEVPGRPTPVAVFAPAMGAGTVSLTARTTPSDTAAMLALAARPAAAALFHNPARCWQCRWGTCDVPLVTIMALTSVSHARSPRLDVAERIWTLKGAVISVPEPGVAVPTSTWDDLDAAGLAWAQIPGVAGTWNGFDRVLWQEAGA</sequence>
<reference evidence="1" key="1">
    <citation type="submission" date="2014-07" db="EMBL/GenBank/DDBJ databases">
        <authorList>
            <person name="Zhang J.E."/>
            <person name="Yang H."/>
            <person name="Guo J."/>
            <person name="Deng Z."/>
            <person name="Luo H."/>
            <person name="Luo M."/>
            <person name="Zhao B."/>
        </authorList>
    </citation>
    <scope>NUCLEOTIDE SEQUENCE</scope>
    <source>
        <strain evidence="1">AM4</strain>
    </source>
</reference>